<dbReference type="PANTHER" id="PTHR30426:SF0">
    <property type="entry name" value="4-HYDROXY-3-METHYLBUT-2-ENYL DIPHOSPHATE REDUCTASE"/>
    <property type="match status" value="1"/>
</dbReference>
<dbReference type="PANTHER" id="PTHR30426">
    <property type="entry name" value="4-HYDROXY-3-METHYLBUT-2-ENYL DIPHOSPHATE REDUCTASE"/>
    <property type="match status" value="1"/>
</dbReference>
<reference evidence="6" key="1">
    <citation type="submission" date="2017-02" db="EMBL/GenBank/DDBJ databases">
        <title>Delving into the versatile metabolic prowess of the omnipresent phylum Bacteroidetes.</title>
        <authorList>
            <person name="Nobu M.K."/>
            <person name="Mei R."/>
            <person name="Narihiro T."/>
            <person name="Kuroda K."/>
            <person name="Liu W.-T."/>
        </authorList>
    </citation>
    <scope>NUCLEOTIDE SEQUENCE</scope>
    <source>
        <strain evidence="6">ADurb.Bin131</strain>
    </source>
</reference>
<evidence type="ECO:0000256" key="2">
    <source>
        <dbReference type="ARBA" id="ARBA00022485"/>
    </source>
</evidence>
<dbReference type="GO" id="GO:0046872">
    <property type="term" value="F:metal ion binding"/>
    <property type="evidence" value="ECO:0007669"/>
    <property type="project" value="UniProtKB-KW"/>
</dbReference>
<dbReference type="Proteomes" id="UP000485562">
    <property type="component" value="Unassembled WGS sequence"/>
</dbReference>
<dbReference type="NCBIfam" id="TIGR00216">
    <property type="entry name" value="ispH_lytB"/>
    <property type="match status" value="1"/>
</dbReference>
<evidence type="ECO:0000256" key="3">
    <source>
        <dbReference type="ARBA" id="ARBA00022723"/>
    </source>
</evidence>
<evidence type="ECO:0000256" key="5">
    <source>
        <dbReference type="ARBA" id="ARBA00023014"/>
    </source>
</evidence>
<dbReference type="Pfam" id="PF02401">
    <property type="entry name" value="LYTB"/>
    <property type="match status" value="1"/>
</dbReference>
<proteinExistence type="predicted"/>
<comment type="caution">
    <text evidence="6">The sequence shown here is derived from an EMBL/GenBank/DDBJ whole genome shotgun (WGS) entry which is preliminary data.</text>
</comment>
<dbReference type="GO" id="GO:0051745">
    <property type="term" value="F:4-hydroxy-3-methylbut-2-enyl diphosphate reductase activity"/>
    <property type="evidence" value="ECO:0007669"/>
    <property type="project" value="UniProtKB-EC"/>
</dbReference>
<sequence>MKKRTIITARSIGFCFGVTKAVELAKKILDKHKCLVSLGDLVHNDLVMTELKEKGMRVVTSISEIKGCPFIIRSHGLPPDILEKVKKQTSIIYDATCPFVKKVQNLIRVLSADKNFIFLVGDSAHPEIKAMKKIAGKNCTIVNPQSNTDFSYIKAARWAIIGQTTLSLNLYRTAITRILKRIPAEKITIFNTICPVSIERQSEALKLAGNVDLLIVVGGRKSSNTEKLVLTGKKINKNTILVETPEEVKKLSFANFQKIGIISGASTDVSCIKEILRILRNHPAQKNHRG</sequence>
<dbReference type="AlphaFoldDB" id="A0A1V6C9E9"/>
<keyword evidence="5" id="KW-0411">Iron-sulfur</keyword>
<evidence type="ECO:0000256" key="4">
    <source>
        <dbReference type="ARBA" id="ARBA00023004"/>
    </source>
</evidence>
<comment type="cofactor">
    <cofactor evidence="1">
        <name>[4Fe-4S] cluster</name>
        <dbReference type="ChEBI" id="CHEBI:49883"/>
    </cofactor>
</comment>
<dbReference type="InterPro" id="IPR003451">
    <property type="entry name" value="LytB/IspH"/>
</dbReference>
<keyword evidence="2" id="KW-0004">4Fe-4S</keyword>
<accession>A0A1V6C9E9</accession>
<dbReference type="GO" id="GO:0051539">
    <property type="term" value="F:4 iron, 4 sulfur cluster binding"/>
    <property type="evidence" value="ECO:0007669"/>
    <property type="project" value="UniProtKB-KW"/>
</dbReference>
<evidence type="ECO:0000313" key="6">
    <source>
        <dbReference type="EMBL" id="OQB73527.1"/>
    </source>
</evidence>
<dbReference type="GO" id="GO:0019288">
    <property type="term" value="P:isopentenyl diphosphate biosynthetic process, methylerythritol 4-phosphate pathway"/>
    <property type="evidence" value="ECO:0007669"/>
    <property type="project" value="InterPro"/>
</dbReference>
<dbReference type="Gene3D" id="3.40.50.11270">
    <property type="match status" value="1"/>
</dbReference>
<organism evidence="6">
    <name type="scientific">candidate division TA06 bacterium ADurb.Bin131</name>
    <dbReference type="NCBI Taxonomy" id="1852827"/>
    <lineage>
        <taxon>Bacteria</taxon>
        <taxon>Bacteria division TA06</taxon>
    </lineage>
</organism>
<keyword evidence="6" id="KW-0560">Oxidoreductase</keyword>
<dbReference type="CDD" id="cd13944">
    <property type="entry name" value="lytB_ispH"/>
    <property type="match status" value="1"/>
</dbReference>
<dbReference type="GO" id="GO:0050992">
    <property type="term" value="P:dimethylallyl diphosphate biosynthetic process"/>
    <property type="evidence" value="ECO:0007669"/>
    <property type="project" value="InterPro"/>
</dbReference>
<name>A0A1V6C9E9_UNCT6</name>
<evidence type="ECO:0000256" key="1">
    <source>
        <dbReference type="ARBA" id="ARBA00001966"/>
    </source>
</evidence>
<gene>
    <name evidence="6" type="primary">ispH</name>
    <name evidence="6" type="ORF">BWX89_00914</name>
</gene>
<keyword evidence="3" id="KW-0479">Metal-binding</keyword>
<dbReference type="EMBL" id="MWDQ01000077">
    <property type="protein sequence ID" value="OQB73527.1"/>
    <property type="molecule type" value="Genomic_DNA"/>
</dbReference>
<dbReference type="Gene3D" id="3.40.1010.20">
    <property type="entry name" value="4-hydroxy-3-methylbut-2-enyl diphosphate reductase, catalytic domain"/>
    <property type="match status" value="2"/>
</dbReference>
<protein>
    <submittedName>
        <fullName evidence="6">4-hydroxy-3-methylbut-2-enyl diphosphate reductase</fullName>
        <ecNumber evidence="6">1.17.7.4</ecNumber>
    </submittedName>
</protein>
<keyword evidence="4" id="KW-0408">Iron</keyword>
<dbReference type="EC" id="1.17.7.4" evidence="6"/>